<dbReference type="EMBL" id="AP008207">
    <property type="protein sequence ID" value="BAH91234.1"/>
    <property type="molecule type" value="Genomic_DNA"/>
</dbReference>
<evidence type="ECO:0000313" key="3">
    <source>
        <dbReference type="EMBL" id="BAH91234.1"/>
    </source>
</evidence>
<reference evidence="4" key="6">
    <citation type="journal article" date="2008" name="Nucleic Acids Res.">
        <title>The rice annotation project database (RAP-DB): 2008 update.</title>
        <authorList>
            <consortium name="The rice annotation project (RAP)"/>
        </authorList>
    </citation>
    <scope>GENOME REANNOTATION</scope>
    <source>
        <strain evidence="4">cv. Nipponbare</strain>
    </source>
</reference>
<evidence type="ECO:0000313" key="2">
    <source>
        <dbReference type="EMBL" id="BAD73475.1"/>
    </source>
</evidence>
<accession>Q5QM67</accession>
<reference evidence="3" key="4">
    <citation type="journal article" date="2007" name="Genome Res.">
        <title>Curated Genome Annotation of Oryza sativa ssp. japonica and Comparative Genome Analysis with Arabidopsis thaliana.</title>
        <authorList>
            <consortium name="The Rice Annotation Project (RAP)"/>
            <person name="Itoh T."/>
            <person name="Tanaka T."/>
            <person name="Barrero R.A."/>
            <person name="Yamasaki C."/>
            <person name="Fujii Y."/>
            <person name="Hilton P.B."/>
            <person name="Antonio B.A."/>
            <person name="Aono H."/>
            <person name="Apweiler R."/>
            <person name="Bruskiewich R."/>
            <person name="Bureau T."/>
            <person name="Burr F."/>
            <person name="Costa de Oliveira A."/>
            <person name="Fuks G."/>
            <person name="Habara T."/>
            <person name="Haberer G."/>
            <person name="Han B."/>
            <person name="Harada E."/>
            <person name="Hiraki A.T."/>
            <person name="Hirochika H."/>
            <person name="Hoen D."/>
            <person name="Hokari H."/>
            <person name="Hosokawa S."/>
            <person name="Hsing Y."/>
            <person name="Ikawa H."/>
            <person name="Ikeo K."/>
            <person name="Imanishi T."/>
            <person name="Ito Y."/>
            <person name="Jaiswal P."/>
            <person name="Kanno M."/>
            <person name="Kawahara Y."/>
            <person name="Kawamura T."/>
            <person name="Kawashima H."/>
            <person name="Khurana J.P."/>
            <person name="Kikuchi S."/>
            <person name="Komatsu S."/>
            <person name="Koyanagi K.O."/>
            <person name="Kubooka H."/>
            <person name="Lieberherr D."/>
            <person name="Lin Y.C."/>
            <person name="Lonsdale D."/>
            <person name="Matsumoto T."/>
            <person name="Matsuya A."/>
            <person name="McCombie W.R."/>
            <person name="Messing J."/>
            <person name="Miyao A."/>
            <person name="Mulder N."/>
            <person name="Nagamura Y."/>
            <person name="Nam J."/>
            <person name="Namiki N."/>
            <person name="Numa H."/>
            <person name="Nurimoto S."/>
            <person name="O'donovan C."/>
            <person name="Ohyanagi H."/>
            <person name="Okido T."/>
            <person name="Oota S."/>
            <person name="Osato N."/>
            <person name="Palmer L.E."/>
            <person name="Quetier F."/>
            <person name="Raghuvanshi S."/>
            <person name="Saichi N."/>
            <person name="Sakai H."/>
            <person name="Sakai Y."/>
            <person name="Sakata K."/>
            <person name="Sakurai T."/>
            <person name="Sato F."/>
            <person name="Sato Y."/>
            <person name="Schoof H."/>
            <person name="Seki M."/>
            <person name="Shibata M."/>
            <person name="Shimizu Y."/>
            <person name="Shinozaki K."/>
            <person name="Shinso Y."/>
            <person name="Singh N.K."/>
            <person name="Smith-White B."/>
            <person name="Takeda J."/>
            <person name="Tanino M."/>
            <person name="Tatusova T."/>
            <person name="Thongjuea S."/>
            <person name="Todokoro F."/>
            <person name="Tsugane M."/>
            <person name="Tyagi A.K."/>
            <person name="Vanavichit A."/>
            <person name="Wang A."/>
            <person name="Wing R.A."/>
            <person name="Yamaguchi K."/>
            <person name="Yamamoto M."/>
            <person name="Yamamoto N."/>
            <person name="Yu Y."/>
            <person name="Zhang H."/>
            <person name="Zhao Q."/>
            <person name="Higo K."/>
            <person name="Burr B."/>
            <person name="Gojobori T."/>
            <person name="Sasaki T."/>
        </authorList>
    </citation>
    <scope>NUCLEOTIDE SEQUENCE</scope>
</reference>
<dbReference type="Proteomes" id="UP000817658">
    <property type="component" value="Chromosome 1"/>
</dbReference>
<reference evidence="3 4" key="2">
    <citation type="journal article" date="2005" name="Nature">
        <title>The map-based sequence of the rice genome.</title>
        <authorList>
            <consortium name="International rice genome sequencing project (IRGSP)"/>
            <person name="Matsumoto T."/>
            <person name="Wu J."/>
            <person name="Kanamori H."/>
            <person name="Katayose Y."/>
            <person name="Fujisawa M."/>
            <person name="Namiki N."/>
            <person name="Mizuno H."/>
            <person name="Yamamoto K."/>
            <person name="Antonio B.A."/>
            <person name="Baba T."/>
            <person name="Sakata K."/>
            <person name="Nagamura Y."/>
            <person name="Aoki H."/>
            <person name="Arikawa K."/>
            <person name="Arita K."/>
            <person name="Bito T."/>
            <person name="Chiden Y."/>
            <person name="Fujitsuka N."/>
            <person name="Fukunaka R."/>
            <person name="Hamada M."/>
            <person name="Harada C."/>
            <person name="Hayashi A."/>
            <person name="Hijishita S."/>
            <person name="Honda M."/>
            <person name="Hosokawa S."/>
            <person name="Ichikawa Y."/>
            <person name="Idonuma A."/>
            <person name="Iijima M."/>
            <person name="Ikeda M."/>
            <person name="Ikeno M."/>
            <person name="Ito K."/>
            <person name="Ito S."/>
            <person name="Ito T."/>
            <person name="Ito Y."/>
            <person name="Ito Y."/>
            <person name="Iwabuchi A."/>
            <person name="Kamiya K."/>
            <person name="Karasawa W."/>
            <person name="Kurita K."/>
            <person name="Katagiri S."/>
            <person name="Kikuta A."/>
            <person name="Kobayashi H."/>
            <person name="Kobayashi N."/>
            <person name="Machita K."/>
            <person name="Maehara T."/>
            <person name="Masukawa M."/>
            <person name="Mizubayashi T."/>
            <person name="Mukai Y."/>
            <person name="Nagasaki H."/>
            <person name="Nagata Y."/>
            <person name="Naito S."/>
            <person name="Nakashima M."/>
            <person name="Nakama Y."/>
            <person name="Nakamichi Y."/>
            <person name="Nakamura M."/>
            <person name="Meguro A."/>
            <person name="Negishi M."/>
            <person name="Ohta I."/>
            <person name="Ohta T."/>
            <person name="Okamoto M."/>
            <person name="Ono N."/>
            <person name="Saji S."/>
            <person name="Sakaguchi M."/>
            <person name="Sakai K."/>
            <person name="Shibata M."/>
            <person name="Shimokawa T."/>
            <person name="Song J."/>
            <person name="Takazaki Y."/>
            <person name="Terasawa K."/>
            <person name="Tsugane M."/>
            <person name="Tsuji K."/>
            <person name="Ueda S."/>
            <person name="Waki K."/>
            <person name="Yamagata H."/>
            <person name="Yamamoto M."/>
            <person name="Yamamoto S."/>
            <person name="Yamane H."/>
            <person name="Yoshiki S."/>
            <person name="Yoshihara R."/>
            <person name="Yukawa K."/>
            <person name="Zhong H."/>
            <person name="Yano M."/>
            <person name="Yuan Q."/>
            <person name="Ouyang S."/>
            <person name="Liu J."/>
            <person name="Jones K.M."/>
            <person name="Gansberger K."/>
            <person name="Moffat K."/>
            <person name="Hill J."/>
            <person name="Bera J."/>
            <person name="Fadrosh D."/>
            <person name="Jin S."/>
            <person name="Johri S."/>
            <person name="Kim M."/>
            <person name="Overton L."/>
            <person name="Reardon M."/>
            <person name="Tsitrin T."/>
            <person name="Vuong H."/>
            <person name="Weaver B."/>
            <person name="Ciecko A."/>
            <person name="Tallon L."/>
            <person name="Jackson J."/>
            <person name="Pai G."/>
            <person name="Aken S.V."/>
            <person name="Utterback T."/>
            <person name="Reidmuller S."/>
            <person name="Feldblyum T."/>
            <person name="Hsiao J."/>
            <person name="Zismann V."/>
            <person name="Iobst S."/>
            <person name="de Vazeille A.R."/>
            <person name="Buell C.R."/>
            <person name="Ying K."/>
            <person name="Li Y."/>
            <person name="Lu T."/>
            <person name="Huang Y."/>
            <person name="Zhao Q."/>
            <person name="Feng Q."/>
            <person name="Zhang L."/>
            <person name="Zhu J."/>
            <person name="Weng Q."/>
            <person name="Mu J."/>
            <person name="Lu Y."/>
            <person name="Fan D."/>
            <person name="Liu Y."/>
            <person name="Guan J."/>
            <person name="Zhang Y."/>
            <person name="Yu S."/>
            <person name="Liu X."/>
            <person name="Zhang Y."/>
            <person name="Hong G."/>
            <person name="Han B."/>
            <person name="Choisne N."/>
            <person name="Demange N."/>
            <person name="Orjeda G."/>
            <person name="Samain S."/>
            <person name="Cattolico L."/>
            <person name="Pelletier E."/>
            <person name="Couloux A."/>
            <person name="Segurens B."/>
            <person name="Wincker P."/>
            <person name="D'Hont A."/>
            <person name="Scarpelli C."/>
            <person name="Weissenbach J."/>
            <person name="Salanoubat M."/>
            <person name="Quetier F."/>
            <person name="Yu Y."/>
            <person name="Kim H.R."/>
            <person name="Rambo T."/>
            <person name="Currie J."/>
            <person name="Collura K."/>
            <person name="Luo M."/>
            <person name="Yang T."/>
            <person name="Ammiraju J.S.S."/>
            <person name="Engler F."/>
            <person name="Soderlund C."/>
            <person name="Wing R.A."/>
            <person name="Palmer L.E."/>
            <person name="de la Bastide M."/>
            <person name="Spiegel L."/>
            <person name="Nascimento L."/>
            <person name="Zutavern T."/>
            <person name="O'Shaughnessy A."/>
            <person name="Dike S."/>
            <person name="Dedhia N."/>
            <person name="Preston R."/>
            <person name="Balija V."/>
            <person name="McCombie W.R."/>
            <person name="Chow T."/>
            <person name="Chen H."/>
            <person name="Chung M."/>
            <person name="Chen C."/>
            <person name="Shaw J."/>
            <person name="Wu H."/>
            <person name="Hsiao K."/>
            <person name="Chao Y."/>
            <person name="Chu M."/>
            <person name="Cheng C."/>
            <person name="Hour A."/>
            <person name="Lee P."/>
            <person name="Lin S."/>
            <person name="Lin Y."/>
            <person name="Liou J."/>
            <person name="Liu S."/>
            <person name="Hsing Y."/>
            <person name="Raghuvanshi S."/>
            <person name="Mohanty A."/>
            <person name="Bharti A.K."/>
            <person name="Gaur A."/>
            <person name="Gupta V."/>
            <person name="Kumar D."/>
            <person name="Ravi V."/>
            <person name="Vij S."/>
            <person name="Kapur A."/>
            <person name="Khurana P."/>
            <person name="Khurana P."/>
            <person name="Khurana J.P."/>
            <person name="Tyagi A.K."/>
            <person name="Gaikwad K."/>
            <person name="Singh A."/>
            <person name="Dalal V."/>
            <person name="Srivastava S."/>
            <person name="Dixit A."/>
            <person name="Pal A.K."/>
            <person name="Ghazi I.A."/>
            <person name="Yadav M."/>
            <person name="Pandit A."/>
            <person name="Bhargava A."/>
            <person name="Sureshbabu K."/>
            <person name="Batra K."/>
            <person name="Sharma T.R."/>
            <person name="Mohapatra T."/>
            <person name="Singh N.K."/>
            <person name="Messing J."/>
            <person name="Nelson A.B."/>
            <person name="Fuks G."/>
            <person name="Kavchok S."/>
            <person name="Keizer G."/>
            <person name="Linton E."/>
            <person name="Llaca V."/>
            <person name="Song R."/>
            <person name="Tanyolac B."/>
            <person name="Young S."/>
            <person name="Ho-Il K."/>
            <person name="Hahn J.H."/>
            <person name="Sangsakoo G."/>
            <person name="Vanavichit A."/>
            <person name="de Mattos Luiz.A.T."/>
            <person name="Zimmer P.D."/>
            <person name="Malone G."/>
            <person name="Dellagostin O."/>
            <person name="de Oliveira A.C."/>
            <person name="Bevan M."/>
            <person name="Bancroft I."/>
            <person name="Minx P."/>
            <person name="Cordum H."/>
            <person name="Wilson R."/>
            <person name="Cheng Z."/>
            <person name="Jin W."/>
            <person name="Jiang J."/>
            <person name="Leong S.A."/>
            <person name="Iwama H."/>
            <person name="Gojobori T."/>
            <person name="Itoh T."/>
            <person name="Niimura Y."/>
            <person name="Fujii Y."/>
            <person name="Habara T."/>
            <person name="Sakai H."/>
            <person name="Sato Y."/>
            <person name="Wilson G."/>
            <person name="Kumar K."/>
            <person name="McCouch S."/>
            <person name="Juretic N."/>
            <person name="Hoen D."/>
            <person name="Wright S."/>
            <person name="Bruskiewich R."/>
            <person name="Bureau T."/>
            <person name="Miyao A."/>
            <person name="Hirochika H."/>
            <person name="Nishikawa T."/>
            <person name="Kadowaki K."/>
            <person name="Sugiura M."/>
            <person name="Burr B."/>
            <person name="Sasaki T."/>
        </authorList>
    </citation>
    <scope>NUCLEOTIDE SEQUENCE [LARGE SCALE GENOMIC DNA]</scope>
    <source>
        <strain evidence="4">cv. Nipponbare</strain>
    </source>
</reference>
<proteinExistence type="predicted"/>
<reference evidence="3" key="5">
    <citation type="journal article" date="2008" name="Nucleic Acids Res.">
        <title>The Rice Annotation Project Database (RAP-DB): 2008 update.</title>
        <authorList>
            <consortium name="The Rice Annotation Project (RAP)"/>
            <person name="Tanaka T."/>
            <person name="Antonio B.A."/>
            <person name="Kikuchi S."/>
            <person name="Matsumoto T."/>
            <person name="Nagamura Y."/>
            <person name="Numa H."/>
            <person name="Sakai H."/>
            <person name="Wu J."/>
            <person name="Itoh T."/>
            <person name="Sasaki T."/>
            <person name="Aono R."/>
            <person name="Fujii Y."/>
            <person name="Habara T."/>
            <person name="Harada E."/>
            <person name="Kanno M."/>
            <person name="Kawahara Y."/>
            <person name="Kawashima H."/>
            <person name="Kubooka H."/>
            <person name="Matsuya A."/>
            <person name="Nakaoka H."/>
            <person name="Saichi N."/>
            <person name="Sanbonmatsu R."/>
            <person name="Sato Y."/>
            <person name="Shinso Y."/>
            <person name="Suzuki M."/>
            <person name="Takeda J."/>
            <person name="Tanino M."/>
            <person name="Todokoro F."/>
            <person name="Yamaguchi K."/>
            <person name="Yamamoto N."/>
            <person name="Yamasaki C."/>
            <person name="Imanishi T."/>
            <person name="Okido T."/>
            <person name="Tada M."/>
            <person name="Ikeo K."/>
            <person name="Tateno Y."/>
            <person name="Gojobori T."/>
            <person name="Lin Y.C."/>
            <person name="Wei F.J."/>
            <person name="Hsing Y.I."/>
            <person name="Zhao Q."/>
            <person name="Han B."/>
            <person name="Kramer M.R."/>
            <person name="McCombie R.W."/>
            <person name="Lonsdale D."/>
            <person name="O'Donovan C.C."/>
            <person name="Whitfield E.J."/>
            <person name="Apweiler R."/>
            <person name="Koyanagi K.O."/>
            <person name="Khurana J.P."/>
            <person name="Raghuvanshi S."/>
            <person name="Singh N.K."/>
            <person name="Tyagi A.K."/>
            <person name="Haberer G."/>
            <person name="Fujisawa M."/>
            <person name="Hosokawa S."/>
            <person name="Ito Y."/>
            <person name="Ikawa H."/>
            <person name="Shibata M."/>
            <person name="Yamamoto M."/>
            <person name="Bruskiewich R.M."/>
            <person name="Hoen D.R."/>
            <person name="Bureau TE."/>
            <person name="Namiki N."/>
            <person name="Ohyanagi H."/>
            <person name="Sakai Y."/>
            <person name="Nobushima S."/>
            <person name="Sakata K."/>
            <person name="Barrero R.A."/>
            <person name="Sato Y."/>
            <person name="Souvorov A."/>
            <person name="Smith-White B."/>
            <person name="Tatusova T."/>
            <person name="An S."/>
            <person name="An G."/>
            <person name="OOta S."/>
            <person name="Fuks G."/>
            <person name="Messing J."/>
            <person name="Christie K.R."/>
            <person name="Lieberherr D."/>
            <person name="Kim H."/>
            <person name="Zuccolo A."/>
            <person name="Wing R.A."/>
            <person name="Nobuta K."/>
            <person name="Green P.J."/>
            <person name="Lu C."/>
            <person name="Meyers BC."/>
            <person name="Chaparro C."/>
            <person name="Piegu B."/>
            <person name="Panaud O."/>
            <person name="Echeverria M."/>
        </authorList>
    </citation>
    <scope>NUCLEOTIDE SEQUENCE</scope>
</reference>
<dbReference type="KEGG" id="dosa:Os01g0679400"/>
<reference evidence="3" key="8">
    <citation type="submission" date="2012-08" db="EMBL/GenBank/DDBJ databases">
        <title>The Second Rice Annotation Project Meeting (RAP2).</title>
        <authorList>
            <consortium name="The Rice Annotation Project (RAP)"/>
        </authorList>
    </citation>
    <scope>NUCLEOTIDE SEQUENCE</scope>
</reference>
<reference evidence="3" key="3">
    <citation type="journal article" date="2006" name="Nucleic Acids Res.">
        <title>The Rice Annotation Project Database (RAP-DB): hub for Oryza sativa ssp. japonica genome information.</title>
        <authorList>
            <person name="Ohyanagi H."/>
            <person name="Tanaka T."/>
            <person name="Sakai H."/>
            <person name="Shigemoto Y."/>
            <person name="Yamaguchi K."/>
            <person name="Habara T."/>
            <person name="Fujii Y."/>
            <person name="Antonio B.A."/>
            <person name="Nagamura Y."/>
            <person name="Imanishi T."/>
            <person name="Ikeo K."/>
            <person name="Itoh T."/>
            <person name="Gojobori T."/>
            <person name="Sasaki T."/>
        </authorList>
    </citation>
    <scope>NUCLEOTIDE SEQUENCE</scope>
</reference>
<evidence type="ECO:0000313" key="4">
    <source>
        <dbReference type="Proteomes" id="UP000000763"/>
    </source>
</evidence>
<gene>
    <name evidence="3" type="ordered locus">Os01g0679400</name>
    <name evidence="2" type="ORF">B1144G04.35</name>
</gene>
<evidence type="ECO:0000256" key="1">
    <source>
        <dbReference type="SAM" id="MobiDB-lite"/>
    </source>
</evidence>
<dbReference type="Proteomes" id="UP000000763">
    <property type="component" value="Chromosome 1"/>
</dbReference>
<reference evidence="2" key="1">
    <citation type="journal article" date="2002" name="Nature">
        <title>The genome sequence and structure of rice chromosome 1.</title>
        <authorList>
            <person name="Sasaki T."/>
            <person name="Matsumoto T."/>
            <person name="Yamamoto K."/>
            <person name="Sakata K."/>
            <person name="Baba T."/>
            <person name="Katayose Y."/>
            <person name="Wu J."/>
            <person name="Niimura Y."/>
            <person name="Cheng Z."/>
            <person name="Nagamura Y."/>
            <person name="Antonio B.A."/>
            <person name="Kanamori H."/>
            <person name="Hosokawa S."/>
            <person name="Masukawa M."/>
            <person name="Arikawa K."/>
            <person name="Chiden Y."/>
            <person name="Hayashi M."/>
            <person name="Okamoto M."/>
            <person name="Ando T."/>
            <person name="Aoki H."/>
            <person name="Arita K."/>
            <person name="Hamada M."/>
            <person name="Harada C."/>
            <person name="Hijishita S."/>
            <person name="Honda M."/>
            <person name="Ichikawa Y."/>
            <person name="Idonuma A."/>
            <person name="Iijima M."/>
            <person name="Ikeda M."/>
            <person name="Ikeno M."/>
            <person name="Itoh S."/>
            <person name="Itoh T."/>
            <person name="Itoh Y."/>
            <person name="Itoh Y."/>
            <person name="Iwabuchi A."/>
            <person name="Kamiya K."/>
            <person name="Karasawa W."/>
            <person name="Katagiri S."/>
            <person name="Kikuta A."/>
            <person name="Kobayashi N."/>
            <person name="Kono I."/>
            <person name="Machita K."/>
            <person name="Maehara T."/>
            <person name="Mizuno H."/>
            <person name="Mizubayashi T."/>
            <person name="Mukai Y."/>
            <person name="Nagasaki H."/>
            <person name="Nakashima M."/>
            <person name="Nakama Y."/>
            <person name="Nakamichi Y."/>
            <person name="Nakamura M."/>
            <person name="Namiki N."/>
            <person name="Negishi M."/>
            <person name="Ohta I."/>
            <person name="Ono N."/>
            <person name="Saji S."/>
            <person name="Sakai K."/>
            <person name="Shibata M."/>
            <person name="Shimokawa T."/>
            <person name="Shomura A."/>
            <person name="Song J."/>
            <person name="Takazaki Y."/>
            <person name="Terasawa K."/>
            <person name="Tsuji K."/>
            <person name="Waki K."/>
            <person name="Yamagata H."/>
            <person name="Yamane H."/>
            <person name="Yoshiki S."/>
            <person name="Yoshihara R."/>
            <person name="Yukawa K."/>
            <person name="Zhong H."/>
            <person name="Iwama H."/>
            <person name="Endo T."/>
            <person name="Ito H."/>
            <person name="Hahn J.H."/>
            <person name="Kim H.I."/>
            <person name="Eun M.Y."/>
            <person name="Yano M."/>
            <person name="Jiang J."/>
            <person name="Gojobori T."/>
        </authorList>
    </citation>
    <scope>NUCLEOTIDE SEQUENCE</scope>
</reference>
<feature type="region of interest" description="Disordered" evidence="1">
    <location>
        <begin position="1"/>
        <end position="30"/>
    </location>
</feature>
<dbReference type="EMBL" id="AP003335">
    <property type="protein sequence ID" value="BAD73475.1"/>
    <property type="molecule type" value="Genomic_DNA"/>
</dbReference>
<protein>
    <submittedName>
        <fullName evidence="3">Os01g0679400 protein</fullName>
    </submittedName>
</protein>
<name>Q5QM67_ORYSJ</name>
<dbReference type="AlphaFoldDB" id="Q5QM67"/>
<organism evidence="2">
    <name type="scientific">Oryza sativa subsp. japonica</name>
    <name type="common">Rice</name>
    <dbReference type="NCBI Taxonomy" id="39947"/>
    <lineage>
        <taxon>Eukaryota</taxon>
        <taxon>Viridiplantae</taxon>
        <taxon>Streptophyta</taxon>
        <taxon>Embryophyta</taxon>
        <taxon>Tracheophyta</taxon>
        <taxon>Spermatophyta</taxon>
        <taxon>Magnoliopsida</taxon>
        <taxon>Liliopsida</taxon>
        <taxon>Poales</taxon>
        <taxon>Poaceae</taxon>
        <taxon>BOP clade</taxon>
        <taxon>Oryzoideae</taxon>
        <taxon>Oryzeae</taxon>
        <taxon>Oryzinae</taxon>
        <taxon>Oryza</taxon>
        <taxon>Oryza sativa</taxon>
    </lineage>
</organism>
<reference evidence="3" key="7">
    <citation type="submission" date="2012-08" db="EMBL/GenBank/DDBJ databases">
        <title>Oryza sativa nipponbare(GA3) genomic DNA, chromosome 1.</title>
        <authorList>
            <consortium name="IRGSP(International Rice Genome Sequencing Project)"/>
        </authorList>
    </citation>
    <scope>NUCLEOTIDE SEQUENCE</scope>
</reference>
<sequence length="64" mass="6297">MIHPLSRGARKQGQGGICTAQPARSGRPGGAAVCRCEGVRDKSSFAARAAGSVCLLVGGGALCA</sequence>